<feature type="compositionally biased region" description="Low complexity" evidence="1">
    <location>
        <begin position="159"/>
        <end position="170"/>
    </location>
</feature>
<protein>
    <recommendedName>
        <fullName evidence="4">TAP42-like protein</fullName>
    </recommendedName>
</protein>
<feature type="region of interest" description="Disordered" evidence="1">
    <location>
        <begin position="159"/>
        <end position="188"/>
    </location>
</feature>
<dbReference type="GO" id="GO:0035303">
    <property type="term" value="P:regulation of dephosphorylation"/>
    <property type="evidence" value="ECO:0007669"/>
    <property type="project" value="TreeGrafter"/>
</dbReference>
<dbReference type="Proteomes" id="UP000612055">
    <property type="component" value="Unassembled WGS sequence"/>
</dbReference>
<evidence type="ECO:0000256" key="1">
    <source>
        <dbReference type="SAM" id="MobiDB-lite"/>
    </source>
</evidence>
<organism evidence="2 3">
    <name type="scientific">Edaphochlamys debaryana</name>
    <dbReference type="NCBI Taxonomy" id="47281"/>
    <lineage>
        <taxon>Eukaryota</taxon>
        <taxon>Viridiplantae</taxon>
        <taxon>Chlorophyta</taxon>
        <taxon>core chlorophytes</taxon>
        <taxon>Chlorophyceae</taxon>
        <taxon>CS clade</taxon>
        <taxon>Chlamydomonadales</taxon>
        <taxon>Chlamydomonadales incertae sedis</taxon>
        <taxon>Edaphochlamys</taxon>
    </lineage>
</organism>
<dbReference type="InterPro" id="IPR038511">
    <property type="entry name" value="TAP42/TAP46-like_sf"/>
</dbReference>
<feature type="compositionally biased region" description="Low complexity" evidence="1">
    <location>
        <begin position="241"/>
        <end position="253"/>
    </location>
</feature>
<feature type="compositionally biased region" description="Basic and acidic residues" evidence="1">
    <location>
        <begin position="301"/>
        <end position="327"/>
    </location>
</feature>
<evidence type="ECO:0000313" key="2">
    <source>
        <dbReference type="EMBL" id="KAG2495824.1"/>
    </source>
</evidence>
<dbReference type="EMBL" id="JAEHOE010000022">
    <property type="protein sequence ID" value="KAG2495824.1"/>
    <property type="molecule type" value="Genomic_DNA"/>
</dbReference>
<dbReference type="Gene3D" id="1.25.40.540">
    <property type="entry name" value="TAP42-like family"/>
    <property type="match status" value="1"/>
</dbReference>
<evidence type="ECO:0008006" key="4">
    <source>
        <dbReference type="Google" id="ProtNLM"/>
    </source>
</evidence>
<dbReference type="GO" id="GO:0005829">
    <property type="term" value="C:cytosol"/>
    <property type="evidence" value="ECO:0007669"/>
    <property type="project" value="TreeGrafter"/>
</dbReference>
<evidence type="ECO:0000313" key="3">
    <source>
        <dbReference type="Proteomes" id="UP000612055"/>
    </source>
</evidence>
<feature type="compositionally biased region" description="Basic and acidic residues" evidence="1">
    <location>
        <begin position="336"/>
        <end position="351"/>
    </location>
</feature>
<dbReference type="GO" id="GO:0051721">
    <property type="term" value="F:protein phosphatase 2A binding"/>
    <property type="evidence" value="ECO:0007669"/>
    <property type="project" value="TreeGrafter"/>
</dbReference>
<dbReference type="OrthoDB" id="10261753at2759"/>
<comment type="caution">
    <text evidence="2">The sequence shown here is derived from an EMBL/GenBank/DDBJ whole genome shotgun (WGS) entry which is preliminary data.</text>
</comment>
<dbReference type="GO" id="GO:0009966">
    <property type="term" value="P:regulation of signal transduction"/>
    <property type="evidence" value="ECO:0007669"/>
    <property type="project" value="InterPro"/>
</dbReference>
<dbReference type="AlphaFoldDB" id="A0A835Y623"/>
<proteinExistence type="predicted"/>
<reference evidence="2" key="1">
    <citation type="journal article" date="2020" name="bioRxiv">
        <title>Comparative genomics of Chlamydomonas.</title>
        <authorList>
            <person name="Craig R.J."/>
            <person name="Hasan A.R."/>
            <person name="Ness R.W."/>
            <person name="Keightley P.D."/>
        </authorList>
    </citation>
    <scope>NUCLEOTIDE SEQUENCE</scope>
    <source>
        <strain evidence="2">CCAP 11/70</strain>
    </source>
</reference>
<dbReference type="PANTHER" id="PTHR10933:SF9">
    <property type="entry name" value="IMMUNOGLOBULIN-BINDING PROTEIN 1"/>
    <property type="match status" value="1"/>
</dbReference>
<feature type="region of interest" description="Disordered" evidence="1">
    <location>
        <begin position="223"/>
        <end position="253"/>
    </location>
</feature>
<dbReference type="InterPro" id="IPR007304">
    <property type="entry name" value="TAP46-like"/>
</dbReference>
<feature type="compositionally biased region" description="Gly residues" evidence="1">
    <location>
        <begin position="171"/>
        <end position="184"/>
    </location>
</feature>
<gene>
    <name evidence="2" type="ORF">HYH03_006063</name>
</gene>
<keyword evidence="3" id="KW-1185">Reference proteome</keyword>
<accession>A0A835Y623</accession>
<feature type="region of interest" description="Disordered" evidence="1">
    <location>
        <begin position="292"/>
        <end position="363"/>
    </location>
</feature>
<dbReference type="PANTHER" id="PTHR10933">
    <property type="entry name" value="IMMUNOGLOBULIN-BINDING PROTEIN 1"/>
    <property type="match status" value="1"/>
</dbReference>
<dbReference type="Pfam" id="PF04177">
    <property type="entry name" value="TAP42"/>
    <property type="match status" value="1"/>
</dbReference>
<sequence length="363" mass="38554">MHQDALVTSKEPDLIDAALDLLARTQSAVEAAGIFSANEDRDDLATADVKYLLVPFYRGGLLSAAPVRTDSAVGLSTARLAAVNLALPALGAFLHRCEQYDMLGALGRSAMDAAASGGAMDPAAKRTFKVDKFKREKALNAALGALEARRAAAAAAEQECEAGTSGAPSNGNGGAAAGQPGGGSLDEEDERQLWVWRVELAALQAIDMQTSLNQETELLQHAASREAAAAAAGPGPGGSGQRPPGQAAAGQPSDAERLALMERLRGVFRDLDGSKKEQIKRDVFKPGHIMPTMTVEEAGEIEGREAMEREARQRKQEDKERARRAALDSDEEDAEDKLKQRATDDWRDSHPKGYGNSKLRPCG</sequence>
<name>A0A835Y623_9CHLO</name>